<dbReference type="OrthoDB" id="9811121at2"/>
<sequence length="317" mass="35424">MKNYTNPTIAAIQAAPELFNLEKSLEKAATLTKEAAAKGADIVVFPESYLPAYPRGMNFGAIIGSRTDAGRSDFIRFVENSVVVPSEETEYLGEIARNNNVYLIMGITERDSKWSDTTLYCTVLFFSPDGKLLGKHRKLKPTGSERLIWGEGDGSTMPVFDTPFGKIGALICWENYMPLARAAMYSKGVQIYLAPTADMRESWQSTLRHIAMEGRCFVAGVNQYVTKSMYPEDLACYAELENAPDEMSKGGSAIVDPLGNYLVEPSWGREEILITTFDLDKITAAKFDFDPVGHYARNDIFQLQVNEEKQEPRKNFN</sequence>
<comment type="similarity">
    <text evidence="1">Belongs to the carbon-nitrogen hydrolase superfamily. Nitrilase family.</text>
</comment>
<dbReference type="PANTHER" id="PTHR46044:SF1">
    <property type="entry name" value="CN HYDROLASE DOMAIN-CONTAINING PROTEIN"/>
    <property type="match status" value="1"/>
</dbReference>
<dbReference type="AlphaFoldDB" id="A0A2A2IEA6"/>
<dbReference type="PROSITE" id="PS50263">
    <property type="entry name" value="CN_HYDROLASE"/>
    <property type="match status" value="1"/>
</dbReference>
<dbReference type="SUPFAM" id="SSF56317">
    <property type="entry name" value="Carbon-nitrogen hydrolase"/>
    <property type="match status" value="1"/>
</dbReference>
<evidence type="ECO:0000313" key="4">
    <source>
        <dbReference type="Proteomes" id="UP000218887"/>
    </source>
</evidence>
<dbReference type="InterPro" id="IPR044149">
    <property type="entry name" value="Nitrilases_CHs"/>
</dbReference>
<proteinExistence type="inferred from homology"/>
<dbReference type="PROSITE" id="PS00921">
    <property type="entry name" value="NITRIL_CHT_2"/>
    <property type="match status" value="1"/>
</dbReference>
<dbReference type="CDD" id="cd07564">
    <property type="entry name" value="nitrilases_CHs"/>
    <property type="match status" value="1"/>
</dbReference>
<dbReference type="Proteomes" id="UP000218887">
    <property type="component" value="Unassembled WGS sequence"/>
</dbReference>
<dbReference type="EMBL" id="NPOA01000006">
    <property type="protein sequence ID" value="PAV29698.1"/>
    <property type="molecule type" value="Genomic_DNA"/>
</dbReference>
<dbReference type="RefSeq" id="WP_095655399.1">
    <property type="nucleotide sequence ID" value="NZ_NPOA01000006.1"/>
</dbReference>
<keyword evidence="4" id="KW-1185">Reference proteome</keyword>
<protein>
    <submittedName>
        <fullName evidence="3">Nitrilase</fullName>
    </submittedName>
</protein>
<dbReference type="PANTHER" id="PTHR46044">
    <property type="entry name" value="NITRILASE"/>
    <property type="match status" value="1"/>
</dbReference>
<evidence type="ECO:0000256" key="1">
    <source>
        <dbReference type="ARBA" id="ARBA00008129"/>
    </source>
</evidence>
<reference evidence="3 4" key="1">
    <citation type="submission" date="2017-08" db="EMBL/GenBank/DDBJ databases">
        <title>Virgibacillus indicus sp. nov. and Virgibacillus profoundi sp. nov, two moderately halophilic bacteria isolated from marine sediment by using the Microfluidic Streak Plate.</title>
        <authorList>
            <person name="Xu B."/>
            <person name="Hu B."/>
            <person name="Wang J."/>
            <person name="Zhu Y."/>
            <person name="Huang L."/>
            <person name="Du W."/>
            <person name="Huang Y."/>
        </authorList>
    </citation>
    <scope>NUCLEOTIDE SEQUENCE [LARGE SCALE GENOMIC DNA]</scope>
    <source>
        <strain evidence="3 4">IO3-P3-H5</strain>
    </source>
</reference>
<evidence type="ECO:0000259" key="2">
    <source>
        <dbReference type="PROSITE" id="PS50263"/>
    </source>
</evidence>
<dbReference type="Gene3D" id="3.60.110.10">
    <property type="entry name" value="Carbon-nitrogen hydrolase"/>
    <property type="match status" value="1"/>
</dbReference>
<dbReference type="InterPro" id="IPR036526">
    <property type="entry name" value="C-N_Hydrolase_sf"/>
</dbReference>
<accession>A0A2A2IEA6</accession>
<feature type="domain" description="CN hydrolase" evidence="2">
    <location>
        <begin position="7"/>
        <end position="279"/>
    </location>
</feature>
<gene>
    <name evidence="3" type="ORF">CIL05_10020</name>
</gene>
<name>A0A2A2IEA6_9BACI</name>
<dbReference type="InterPro" id="IPR000132">
    <property type="entry name" value="Nitrilase/CN_hydratase_CS"/>
</dbReference>
<dbReference type="GO" id="GO:0000257">
    <property type="term" value="F:nitrilase activity"/>
    <property type="evidence" value="ECO:0007669"/>
    <property type="project" value="UniProtKB-ARBA"/>
</dbReference>
<dbReference type="InterPro" id="IPR003010">
    <property type="entry name" value="C-N_Hydrolase"/>
</dbReference>
<comment type="caution">
    <text evidence="3">The sequence shown here is derived from an EMBL/GenBank/DDBJ whole genome shotgun (WGS) entry which is preliminary data.</text>
</comment>
<evidence type="ECO:0000313" key="3">
    <source>
        <dbReference type="EMBL" id="PAV29698.1"/>
    </source>
</evidence>
<dbReference type="Pfam" id="PF00795">
    <property type="entry name" value="CN_hydrolase"/>
    <property type="match status" value="1"/>
</dbReference>
<organism evidence="3 4">
    <name type="scientific">Virgibacillus profundi</name>
    <dbReference type="NCBI Taxonomy" id="2024555"/>
    <lineage>
        <taxon>Bacteria</taxon>
        <taxon>Bacillati</taxon>
        <taxon>Bacillota</taxon>
        <taxon>Bacilli</taxon>
        <taxon>Bacillales</taxon>
        <taxon>Bacillaceae</taxon>
        <taxon>Virgibacillus</taxon>
    </lineage>
</organism>